<evidence type="ECO:0000256" key="8">
    <source>
        <dbReference type="ARBA" id="ARBA00024202"/>
    </source>
</evidence>
<feature type="transmembrane region" description="Helical" evidence="9">
    <location>
        <begin position="107"/>
        <end position="133"/>
    </location>
</feature>
<dbReference type="InterPro" id="IPR000515">
    <property type="entry name" value="MetI-like"/>
</dbReference>
<keyword evidence="12" id="KW-1185">Reference proteome</keyword>
<keyword evidence="2 9" id="KW-0813">Transport</keyword>
<dbReference type="EMBL" id="SLXJ01000016">
    <property type="protein sequence ID" value="TCP15887.1"/>
    <property type="molecule type" value="Genomic_DNA"/>
</dbReference>
<reference evidence="11 12" key="1">
    <citation type="submission" date="2019-03" db="EMBL/GenBank/DDBJ databases">
        <title>Genomic Encyclopedia of Type Strains, Phase IV (KMG-IV): sequencing the most valuable type-strain genomes for metagenomic binning, comparative biology and taxonomic classification.</title>
        <authorList>
            <person name="Goeker M."/>
        </authorList>
    </citation>
    <scope>NUCLEOTIDE SEQUENCE [LARGE SCALE GENOMIC DNA]</scope>
    <source>
        <strain evidence="11 12">DSM 16380</strain>
    </source>
</reference>
<comment type="similarity">
    <text evidence="8">Belongs to the binding-protein-dependent transport system permease family. OppBC subfamily.</text>
</comment>
<feature type="domain" description="ABC transmembrane type-1" evidence="10">
    <location>
        <begin position="74"/>
        <end position="302"/>
    </location>
</feature>
<feature type="transmembrane region" description="Helical" evidence="9">
    <location>
        <begin position="9"/>
        <end position="28"/>
    </location>
</feature>
<evidence type="ECO:0000256" key="4">
    <source>
        <dbReference type="ARBA" id="ARBA00022519"/>
    </source>
</evidence>
<feature type="transmembrane region" description="Helical" evidence="9">
    <location>
        <begin position="249"/>
        <end position="272"/>
    </location>
</feature>
<dbReference type="OrthoDB" id="9805855at2"/>
<dbReference type="PROSITE" id="PS50928">
    <property type="entry name" value="ABC_TM1"/>
    <property type="match status" value="1"/>
</dbReference>
<name>A0A4R2N512_9PAST</name>
<comment type="subcellular location">
    <subcellularLocation>
        <location evidence="1">Cell inner membrane</location>
        <topology evidence="1">Multi-pass membrane protein</topology>
    </subcellularLocation>
    <subcellularLocation>
        <location evidence="9">Cell membrane</location>
        <topology evidence="9">Multi-pass membrane protein</topology>
    </subcellularLocation>
</comment>
<dbReference type="Proteomes" id="UP000295537">
    <property type="component" value="Unassembled WGS sequence"/>
</dbReference>
<protein>
    <submittedName>
        <fullName evidence="11">Cationic peptide transport system permease protein</fullName>
    </submittedName>
</protein>
<dbReference type="RefSeq" id="WP_132501969.1">
    <property type="nucleotide sequence ID" value="NZ_LVXA01000001.1"/>
</dbReference>
<dbReference type="Gene3D" id="1.10.3720.10">
    <property type="entry name" value="MetI-like"/>
    <property type="match status" value="1"/>
</dbReference>
<comment type="caution">
    <text evidence="11">The sequence shown here is derived from an EMBL/GenBank/DDBJ whole genome shotgun (WGS) entry which is preliminary data.</text>
</comment>
<evidence type="ECO:0000259" key="10">
    <source>
        <dbReference type="PROSITE" id="PS50928"/>
    </source>
</evidence>
<sequence length="321" mass="36031">MWNAFIRQIFLTLITLTILSFISYHILLRDPLSSLAQENYFWGYWLYLTALLRGDLGVSYQTGEQIIQQILVVFPTTLSLCLSASFLSLLLGIPLGFGVAIKHETVIGRFLIAMGNVSFAIPVFWLAIVLLAYASLEQWSISAVGELHPIYDVPAVTGVKIIDIFLSDSPYKLAMIQNALQHLALPTLILSIPATLEILRITHLRASYVMQQNYVKVAKARGWSPLKVWRTHILGNTLFPLIPSIARNITLIFAFGMLIENVMSWGGIGRWIITALNLQDYRAISAGVMAIGGFILMIDLLARILTTMLDPYQKKDWYVKS</sequence>
<feature type="transmembrane region" description="Helical" evidence="9">
    <location>
        <begin position="40"/>
        <end position="58"/>
    </location>
</feature>
<evidence type="ECO:0000256" key="7">
    <source>
        <dbReference type="ARBA" id="ARBA00023136"/>
    </source>
</evidence>
<evidence type="ECO:0000256" key="6">
    <source>
        <dbReference type="ARBA" id="ARBA00022989"/>
    </source>
</evidence>
<feature type="transmembrane region" description="Helical" evidence="9">
    <location>
        <begin position="284"/>
        <end position="305"/>
    </location>
</feature>
<dbReference type="InterPro" id="IPR035906">
    <property type="entry name" value="MetI-like_sf"/>
</dbReference>
<keyword evidence="5 9" id="KW-0812">Transmembrane</keyword>
<evidence type="ECO:0000256" key="1">
    <source>
        <dbReference type="ARBA" id="ARBA00004429"/>
    </source>
</evidence>
<dbReference type="GO" id="GO:0071916">
    <property type="term" value="F:dipeptide transmembrane transporter activity"/>
    <property type="evidence" value="ECO:0007669"/>
    <property type="project" value="TreeGrafter"/>
</dbReference>
<keyword evidence="7 9" id="KW-0472">Membrane</keyword>
<evidence type="ECO:0000313" key="12">
    <source>
        <dbReference type="Proteomes" id="UP000295537"/>
    </source>
</evidence>
<evidence type="ECO:0000256" key="2">
    <source>
        <dbReference type="ARBA" id="ARBA00022448"/>
    </source>
</evidence>
<accession>A0A4R2N512</accession>
<evidence type="ECO:0000313" key="11">
    <source>
        <dbReference type="EMBL" id="TCP15887.1"/>
    </source>
</evidence>
<evidence type="ECO:0000256" key="9">
    <source>
        <dbReference type="RuleBase" id="RU363032"/>
    </source>
</evidence>
<dbReference type="PANTHER" id="PTHR43163:SF4">
    <property type="entry name" value="PUTRESCINE EXPORT SYSTEM PERMEASE PROTEIN SAPB"/>
    <property type="match status" value="1"/>
</dbReference>
<gene>
    <name evidence="11" type="ORF">EV693_1163</name>
</gene>
<dbReference type="GO" id="GO:0005886">
    <property type="term" value="C:plasma membrane"/>
    <property type="evidence" value="ECO:0007669"/>
    <property type="project" value="UniProtKB-SubCell"/>
</dbReference>
<proteinExistence type="inferred from homology"/>
<keyword evidence="4" id="KW-0997">Cell inner membrane</keyword>
<organism evidence="11 12">
    <name type="scientific">Nicoletella semolina</name>
    <dbReference type="NCBI Taxonomy" id="271160"/>
    <lineage>
        <taxon>Bacteria</taxon>
        <taxon>Pseudomonadati</taxon>
        <taxon>Pseudomonadota</taxon>
        <taxon>Gammaproteobacteria</taxon>
        <taxon>Pasteurellales</taxon>
        <taxon>Pasteurellaceae</taxon>
        <taxon>Nicoletella</taxon>
    </lineage>
</organism>
<dbReference type="CDD" id="cd06261">
    <property type="entry name" value="TM_PBP2"/>
    <property type="match status" value="1"/>
</dbReference>
<evidence type="ECO:0000256" key="5">
    <source>
        <dbReference type="ARBA" id="ARBA00022692"/>
    </source>
</evidence>
<keyword evidence="6 9" id="KW-1133">Transmembrane helix</keyword>
<dbReference type="SUPFAM" id="SSF161098">
    <property type="entry name" value="MetI-like"/>
    <property type="match status" value="1"/>
</dbReference>
<feature type="transmembrane region" description="Helical" evidence="9">
    <location>
        <begin position="70"/>
        <end position="95"/>
    </location>
</feature>
<keyword evidence="3" id="KW-1003">Cell membrane</keyword>
<evidence type="ECO:0000256" key="3">
    <source>
        <dbReference type="ARBA" id="ARBA00022475"/>
    </source>
</evidence>
<dbReference type="AlphaFoldDB" id="A0A4R2N512"/>
<dbReference type="PANTHER" id="PTHR43163">
    <property type="entry name" value="DIPEPTIDE TRANSPORT SYSTEM PERMEASE PROTEIN DPPB-RELATED"/>
    <property type="match status" value="1"/>
</dbReference>
<dbReference type="Pfam" id="PF00528">
    <property type="entry name" value="BPD_transp_1"/>
    <property type="match status" value="1"/>
</dbReference>